<dbReference type="Gene3D" id="1.20.272.10">
    <property type="match status" value="1"/>
</dbReference>
<dbReference type="PANTHER" id="PTHR11669:SF0">
    <property type="entry name" value="PROTEIN STICHEL-LIKE 2"/>
    <property type="match status" value="1"/>
</dbReference>
<evidence type="ECO:0000256" key="7">
    <source>
        <dbReference type="ARBA" id="ARBA00022833"/>
    </source>
</evidence>
<dbReference type="SMART" id="SM00382">
    <property type="entry name" value="AAA"/>
    <property type="match status" value="1"/>
</dbReference>
<dbReference type="AlphaFoldDB" id="F1Z3M5"/>
<dbReference type="InterPro" id="IPR045085">
    <property type="entry name" value="HLD_clamp_pol_III_gamma_tau"/>
</dbReference>
<keyword evidence="2 11" id="KW-0808">Transferase</keyword>
<keyword evidence="15" id="KW-1185">Reference proteome</keyword>
<evidence type="ECO:0000256" key="2">
    <source>
        <dbReference type="ARBA" id="ARBA00022679"/>
    </source>
</evidence>
<evidence type="ECO:0000256" key="6">
    <source>
        <dbReference type="ARBA" id="ARBA00022741"/>
    </source>
</evidence>
<dbReference type="EC" id="2.7.7.7" evidence="11"/>
<dbReference type="GO" id="GO:0046872">
    <property type="term" value="F:metal ion binding"/>
    <property type="evidence" value="ECO:0007669"/>
    <property type="project" value="UniProtKB-KW"/>
</dbReference>
<keyword evidence="6 11" id="KW-0547">Nucleotide-binding</keyword>
<dbReference type="FunFam" id="1.10.8.60:FF:000013">
    <property type="entry name" value="DNA polymerase III subunit gamma/tau"/>
    <property type="match status" value="1"/>
</dbReference>
<dbReference type="NCBIfam" id="TIGR02397">
    <property type="entry name" value="dnaX_nterm"/>
    <property type="match status" value="1"/>
</dbReference>
<evidence type="ECO:0000256" key="11">
    <source>
        <dbReference type="RuleBase" id="RU364063"/>
    </source>
</evidence>
<comment type="subunit">
    <text evidence="11">DNA polymerase III contains a core (composed of alpha, epsilon and theta chains) that associates with a tau subunit. This core dimerizes to form the POLIII' complex. PolIII' associates with the gamma complex (composed of gamma, delta, delta', psi and chi chains) and with the beta chain to form the complete DNA polymerase III complex.</text>
</comment>
<evidence type="ECO:0000256" key="12">
    <source>
        <dbReference type="SAM" id="MobiDB-lite"/>
    </source>
</evidence>
<dbReference type="InterPro" id="IPR012763">
    <property type="entry name" value="DNA_pol_III_sug/sutau_N"/>
</dbReference>
<name>F1Z3M5_9SPHN</name>
<dbReference type="HOGENOM" id="CLU_006229_0_7_5"/>
<keyword evidence="5" id="KW-0479">Metal-binding</keyword>
<reference evidence="14 15" key="1">
    <citation type="journal article" date="2012" name="J. Bacteriol.">
        <title>Draft Genome Sequence of Novosphingobium nitrogenifigens Y88T.</title>
        <authorList>
            <person name="Strabala T.J."/>
            <person name="Macdonald L."/>
            <person name="Liu V."/>
            <person name="Smit A.M."/>
        </authorList>
    </citation>
    <scope>NUCLEOTIDE SEQUENCE [LARGE SCALE GENOMIC DNA]</scope>
    <source>
        <strain evidence="14 15">DSM 19370</strain>
    </source>
</reference>
<dbReference type="CDD" id="cd00009">
    <property type="entry name" value="AAA"/>
    <property type="match status" value="1"/>
</dbReference>
<organism evidence="14 15">
    <name type="scientific">Novosphingobium nitrogenifigens DSM 19370</name>
    <dbReference type="NCBI Taxonomy" id="983920"/>
    <lineage>
        <taxon>Bacteria</taxon>
        <taxon>Pseudomonadati</taxon>
        <taxon>Pseudomonadota</taxon>
        <taxon>Alphaproteobacteria</taxon>
        <taxon>Sphingomonadales</taxon>
        <taxon>Sphingomonadaceae</taxon>
        <taxon>Novosphingobium</taxon>
    </lineage>
</organism>
<dbReference type="Pfam" id="PF12169">
    <property type="entry name" value="DNA_pol3_gamma3"/>
    <property type="match status" value="1"/>
</dbReference>
<dbReference type="FunCoup" id="F1Z3M5">
    <property type="interactions" value="149"/>
</dbReference>
<dbReference type="GO" id="GO:0006261">
    <property type="term" value="P:DNA-templated DNA replication"/>
    <property type="evidence" value="ECO:0007669"/>
    <property type="project" value="TreeGrafter"/>
</dbReference>
<dbReference type="NCBIfam" id="NF006585">
    <property type="entry name" value="PRK09111.1"/>
    <property type="match status" value="1"/>
</dbReference>
<keyword evidence="3 11" id="KW-0548">Nucleotidyltransferase</keyword>
<feature type="compositionally biased region" description="Pro residues" evidence="12">
    <location>
        <begin position="38"/>
        <end position="54"/>
    </location>
</feature>
<feature type="domain" description="AAA+ ATPase" evidence="13">
    <location>
        <begin position="107"/>
        <end position="254"/>
    </location>
</feature>
<evidence type="ECO:0000256" key="1">
    <source>
        <dbReference type="ARBA" id="ARBA00006360"/>
    </source>
</evidence>
<dbReference type="GO" id="GO:0005524">
    <property type="term" value="F:ATP binding"/>
    <property type="evidence" value="ECO:0007669"/>
    <property type="project" value="UniProtKB-KW"/>
</dbReference>
<evidence type="ECO:0000256" key="4">
    <source>
        <dbReference type="ARBA" id="ARBA00022705"/>
    </source>
</evidence>
<comment type="similarity">
    <text evidence="1 11">Belongs to the DnaX/STICHEL family.</text>
</comment>
<keyword evidence="4 11" id="KW-0235">DNA replication</keyword>
<dbReference type="Proteomes" id="UP000004728">
    <property type="component" value="Unassembled WGS sequence"/>
</dbReference>
<feature type="compositionally biased region" description="Low complexity" evidence="12">
    <location>
        <begin position="22"/>
        <end position="32"/>
    </location>
</feature>
<dbReference type="Pfam" id="PF12362">
    <property type="entry name" value="DUF3646"/>
    <property type="match status" value="1"/>
</dbReference>
<dbReference type="InParanoid" id="F1Z3M5"/>
<comment type="function">
    <text evidence="11">DNA polymerase III is a complex, multichain enzyme responsible for most of the replicative synthesis in bacteria. This DNA polymerase also exhibits 3' to 5' exonuclease activity.</text>
</comment>
<dbReference type="Pfam" id="PF13177">
    <property type="entry name" value="DNA_pol3_delta2"/>
    <property type="match status" value="1"/>
</dbReference>
<dbReference type="PANTHER" id="PTHR11669">
    <property type="entry name" value="REPLICATION FACTOR C / DNA POLYMERASE III GAMMA-TAU SUBUNIT"/>
    <property type="match status" value="1"/>
</dbReference>
<dbReference type="Gene3D" id="1.10.8.60">
    <property type="match status" value="1"/>
</dbReference>
<accession>F1Z3M5</accession>
<evidence type="ECO:0000313" key="14">
    <source>
        <dbReference type="EMBL" id="EGD60839.1"/>
    </source>
</evidence>
<dbReference type="Gene3D" id="3.40.50.300">
    <property type="entry name" value="P-loop containing nucleotide triphosphate hydrolases"/>
    <property type="match status" value="1"/>
</dbReference>
<dbReference type="InterPro" id="IPR022107">
    <property type="entry name" value="DNA_pol_III_gamma/tau_C"/>
</dbReference>
<comment type="catalytic activity">
    <reaction evidence="10 11">
        <text>DNA(n) + a 2'-deoxyribonucleoside 5'-triphosphate = DNA(n+1) + diphosphate</text>
        <dbReference type="Rhea" id="RHEA:22508"/>
        <dbReference type="Rhea" id="RHEA-COMP:17339"/>
        <dbReference type="Rhea" id="RHEA-COMP:17340"/>
        <dbReference type="ChEBI" id="CHEBI:33019"/>
        <dbReference type="ChEBI" id="CHEBI:61560"/>
        <dbReference type="ChEBI" id="CHEBI:173112"/>
        <dbReference type="EC" id="2.7.7.7"/>
    </reaction>
</comment>
<dbReference type="GO" id="GO:0003887">
    <property type="term" value="F:DNA-directed DNA polymerase activity"/>
    <property type="evidence" value="ECO:0007669"/>
    <property type="project" value="UniProtKB-KW"/>
</dbReference>
<dbReference type="FunFam" id="3.40.50.300:FF:000014">
    <property type="entry name" value="DNA polymerase III subunit gamma/tau"/>
    <property type="match status" value="1"/>
</dbReference>
<dbReference type="RefSeq" id="WP_008068146.1">
    <property type="nucleotide sequence ID" value="NZ_AQWK01000012.1"/>
</dbReference>
<dbReference type="GO" id="GO:0009360">
    <property type="term" value="C:DNA polymerase III complex"/>
    <property type="evidence" value="ECO:0007669"/>
    <property type="project" value="InterPro"/>
</dbReference>
<dbReference type="OrthoDB" id="9810148at2"/>
<sequence length="622" mass="65745">MMADSTDIFGDPSTGPDESPTAAELEAAGQAAMFGEPAPVPAPTSPAPAPPVPATSPAAAPVVPAPSGAPQPYRVLARKYRSQTFAELIGQEAMVQTLANAIRRGRLAHAFLMTGIRGVGKTSTARLIAKALNCIGPDGQGGPTIDPCGVCEPCRAIAEGRHIDVIEMDAASHTGVDDVREIIEAVRYAAVSARYKIYIIDEVHMLSRNAFNALLKTLEEPPAHVKFLFATTEVDKLPVTVLSRCQRFDLKRIETPVLAAHFASICDKEGVKADDEALALIAAAAEGSVRDGLSILDQAISHADLAGGGEAGTHVTAAQVREMLGLADKSMQRRLLGAVLGGDGRKLLDEVAGQYALGIEPLALMRAQLDLVHKVTLTQVTGSADAPAAEERMALEEWAKGLSAGQLHRLWQLLLKGHDEVRVAPDPLAAAQMALLRVMHATEMPDPGGLVRKLETMVREAAVQAASAPVAQASGEPVAGRAAPTMVSSISEEALLEEWVSLVEKVEHVSPLTGSTMRLAIRVVRLTPGYLAYELAPGVPGDPGPDIRRGLEAATGERWQVERSEGKGRPSLEEARAARVAAEEAAMQENPLVKAVLAAFPQARIIDEPDAESGARPWSRRA</sequence>
<keyword evidence="9 11" id="KW-0239">DNA-directed DNA polymerase</keyword>
<evidence type="ECO:0000256" key="10">
    <source>
        <dbReference type="ARBA" id="ARBA00049244"/>
    </source>
</evidence>
<evidence type="ECO:0000256" key="5">
    <source>
        <dbReference type="ARBA" id="ARBA00022723"/>
    </source>
</evidence>
<feature type="region of interest" description="Disordered" evidence="12">
    <location>
        <begin position="1"/>
        <end position="67"/>
    </location>
</feature>
<dbReference type="SUPFAM" id="SSF48019">
    <property type="entry name" value="post-AAA+ oligomerization domain-like"/>
    <property type="match status" value="1"/>
</dbReference>
<dbReference type="CDD" id="cd18137">
    <property type="entry name" value="HLD_clamp_pol_III_gamma_tau"/>
    <property type="match status" value="1"/>
</dbReference>
<evidence type="ECO:0000256" key="3">
    <source>
        <dbReference type="ARBA" id="ARBA00022695"/>
    </source>
</evidence>
<evidence type="ECO:0000313" key="15">
    <source>
        <dbReference type="Proteomes" id="UP000004728"/>
    </source>
</evidence>
<dbReference type="STRING" id="983920.Y88_1727"/>
<dbReference type="InterPro" id="IPR003593">
    <property type="entry name" value="AAA+_ATPase"/>
</dbReference>
<dbReference type="SUPFAM" id="SSF52540">
    <property type="entry name" value="P-loop containing nucleoside triphosphate hydrolases"/>
    <property type="match status" value="1"/>
</dbReference>
<evidence type="ECO:0000259" key="13">
    <source>
        <dbReference type="SMART" id="SM00382"/>
    </source>
</evidence>
<dbReference type="InterPro" id="IPR050238">
    <property type="entry name" value="DNA_Rep/Repair_Clamp_Loader"/>
</dbReference>
<protein>
    <recommendedName>
        <fullName evidence="11">DNA polymerase III subunit gamma/tau</fullName>
        <ecNumber evidence="11">2.7.7.7</ecNumber>
    </recommendedName>
</protein>
<gene>
    <name evidence="11" type="primary">dnaX</name>
    <name evidence="14" type="ORF">Y88_1727</name>
</gene>
<dbReference type="eggNOG" id="COG2812">
    <property type="taxonomic scope" value="Bacteria"/>
</dbReference>
<dbReference type="InterPro" id="IPR022754">
    <property type="entry name" value="DNA_pol_III_gamma-3"/>
</dbReference>
<comment type="caution">
    <text evidence="14">The sequence shown here is derived from an EMBL/GenBank/DDBJ whole genome shotgun (WGS) entry which is preliminary data.</text>
</comment>
<dbReference type="GO" id="GO:0003677">
    <property type="term" value="F:DNA binding"/>
    <property type="evidence" value="ECO:0007669"/>
    <property type="project" value="InterPro"/>
</dbReference>
<dbReference type="Pfam" id="PF22608">
    <property type="entry name" value="DNAX_ATPase_lid"/>
    <property type="match status" value="1"/>
</dbReference>
<dbReference type="InterPro" id="IPR027417">
    <property type="entry name" value="P-loop_NTPase"/>
</dbReference>
<dbReference type="InterPro" id="IPR008921">
    <property type="entry name" value="DNA_pol3_clamp-load_cplx_C"/>
</dbReference>
<keyword evidence="8 11" id="KW-0067">ATP-binding</keyword>
<evidence type="ECO:0000256" key="9">
    <source>
        <dbReference type="ARBA" id="ARBA00022932"/>
    </source>
</evidence>
<dbReference type="EMBL" id="AEWJ01000008">
    <property type="protein sequence ID" value="EGD60839.1"/>
    <property type="molecule type" value="Genomic_DNA"/>
</dbReference>
<keyword evidence="7" id="KW-0862">Zinc</keyword>
<evidence type="ECO:0000256" key="8">
    <source>
        <dbReference type="ARBA" id="ARBA00022840"/>
    </source>
</evidence>
<proteinExistence type="inferred from homology"/>